<comment type="similarity">
    <text evidence="1">Belongs to the short-chain dehydrogenases/reductases (SDR) family.</text>
</comment>
<evidence type="ECO:0000313" key="3">
    <source>
        <dbReference type="EMBL" id="MCX5572025.1"/>
    </source>
</evidence>
<dbReference type="InterPro" id="IPR036291">
    <property type="entry name" value="NAD(P)-bd_dom_sf"/>
</dbReference>
<keyword evidence="2" id="KW-0560">Oxidoreductase</keyword>
<dbReference type="InterPro" id="IPR020904">
    <property type="entry name" value="Sc_DH/Rdtase_CS"/>
</dbReference>
<keyword evidence="4" id="KW-1185">Reference proteome</keyword>
<dbReference type="AlphaFoldDB" id="A0A9X3E595"/>
<dbReference type="Gene3D" id="3.40.50.720">
    <property type="entry name" value="NAD(P)-binding Rossmann-like Domain"/>
    <property type="match status" value="1"/>
</dbReference>
<dbReference type="RefSeq" id="WP_266340988.1">
    <property type="nucleotide sequence ID" value="NZ_JAPKNK010000014.1"/>
</dbReference>
<dbReference type="PRINTS" id="PR00080">
    <property type="entry name" value="SDRFAMILY"/>
</dbReference>
<dbReference type="PANTHER" id="PTHR24321:SF8">
    <property type="entry name" value="ESTRADIOL 17-BETA-DEHYDROGENASE 8-RELATED"/>
    <property type="match status" value="1"/>
</dbReference>
<evidence type="ECO:0000256" key="2">
    <source>
        <dbReference type="ARBA" id="ARBA00023002"/>
    </source>
</evidence>
<dbReference type="CDD" id="cd05233">
    <property type="entry name" value="SDR_c"/>
    <property type="match status" value="1"/>
</dbReference>
<dbReference type="PRINTS" id="PR00081">
    <property type="entry name" value="GDHRDH"/>
</dbReference>
<accession>A0A9X3E595</accession>
<dbReference type="PANTHER" id="PTHR24321">
    <property type="entry name" value="DEHYDROGENASES, SHORT CHAIN"/>
    <property type="match status" value="1"/>
</dbReference>
<organism evidence="3 4">
    <name type="scientific">Kaistia nematophila</name>
    <dbReference type="NCBI Taxonomy" id="2994654"/>
    <lineage>
        <taxon>Bacteria</taxon>
        <taxon>Pseudomonadati</taxon>
        <taxon>Pseudomonadota</taxon>
        <taxon>Alphaproteobacteria</taxon>
        <taxon>Hyphomicrobiales</taxon>
        <taxon>Kaistiaceae</taxon>
        <taxon>Kaistia</taxon>
    </lineage>
</organism>
<dbReference type="Pfam" id="PF13561">
    <property type="entry name" value="adh_short_C2"/>
    <property type="match status" value="1"/>
</dbReference>
<gene>
    <name evidence="3" type="ORF">OSH07_22680</name>
</gene>
<evidence type="ECO:0000313" key="4">
    <source>
        <dbReference type="Proteomes" id="UP001144805"/>
    </source>
</evidence>
<evidence type="ECO:0000256" key="1">
    <source>
        <dbReference type="ARBA" id="ARBA00006484"/>
    </source>
</evidence>
<name>A0A9X3E595_9HYPH</name>
<dbReference type="EMBL" id="JAPKNK010000014">
    <property type="protein sequence ID" value="MCX5572025.1"/>
    <property type="molecule type" value="Genomic_DNA"/>
</dbReference>
<dbReference type="GO" id="GO:0016491">
    <property type="term" value="F:oxidoreductase activity"/>
    <property type="evidence" value="ECO:0007669"/>
    <property type="project" value="UniProtKB-KW"/>
</dbReference>
<dbReference type="Proteomes" id="UP001144805">
    <property type="component" value="Unassembled WGS sequence"/>
</dbReference>
<reference evidence="3" key="1">
    <citation type="submission" date="2022-11" db="EMBL/GenBank/DDBJ databases">
        <title>Biodiversity and phylogenetic relationships of bacteria.</title>
        <authorList>
            <person name="Machado R.A.R."/>
            <person name="Bhat A."/>
            <person name="Loulou A."/>
            <person name="Kallel S."/>
        </authorList>
    </citation>
    <scope>NUCLEOTIDE SEQUENCE</scope>
    <source>
        <strain evidence="3">K-TC2</strain>
    </source>
</reference>
<proteinExistence type="inferred from homology"/>
<dbReference type="SUPFAM" id="SSF51735">
    <property type="entry name" value="NAD(P)-binding Rossmann-fold domains"/>
    <property type="match status" value="1"/>
</dbReference>
<dbReference type="InterPro" id="IPR002347">
    <property type="entry name" value="SDR_fam"/>
</dbReference>
<dbReference type="PROSITE" id="PS00061">
    <property type="entry name" value="ADH_SHORT"/>
    <property type="match status" value="1"/>
</dbReference>
<sequence length="251" mass="26257">MFGLNDKHVVISGAGGGIGRSLVAAFQAAGARVTACDRDAGLLEPLEGVAKYVFELTEPEATERAVAEIVAKEGTPDVLVSNAGFSRAETMEQVNRQSWDQEVDINLTGSFNLIDPTMKAMIANGGGAIVMTSTVNALSHYGNPAYAAAKAGLVAYMRAIAVENGRHNIRANCICPGSVRTPAWDHRVEKDPGLLTKVVAHYPLGRLTMPADVANAAVFLASPLAGAITGVALPVDAGLTAGNLRFIRDVF</sequence>
<comment type="caution">
    <text evidence="3">The sequence shown here is derived from an EMBL/GenBank/DDBJ whole genome shotgun (WGS) entry which is preliminary data.</text>
</comment>
<dbReference type="FunFam" id="3.40.50.720:FF:000084">
    <property type="entry name" value="Short-chain dehydrogenase reductase"/>
    <property type="match status" value="1"/>
</dbReference>
<protein>
    <submittedName>
        <fullName evidence="3">SDR family oxidoreductase</fullName>
    </submittedName>
</protein>